<protein>
    <recommendedName>
        <fullName evidence="4">Lipoprotein</fullName>
    </recommendedName>
</protein>
<organism evidence="2 3">
    <name type="scientific">Sphingomonas parapaucimobilis NBRC 15100</name>
    <dbReference type="NCBI Taxonomy" id="1219049"/>
    <lineage>
        <taxon>Bacteria</taxon>
        <taxon>Pseudomonadati</taxon>
        <taxon>Pseudomonadota</taxon>
        <taxon>Alphaproteobacteria</taxon>
        <taxon>Sphingomonadales</taxon>
        <taxon>Sphingomonadaceae</taxon>
        <taxon>Sphingomonas</taxon>
    </lineage>
</organism>
<accession>A0A0A1W466</accession>
<comment type="caution">
    <text evidence="2">The sequence shown here is derived from an EMBL/GenBank/DDBJ whole genome shotgun (WGS) entry which is preliminary data.</text>
</comment>
<keyword evidence="3" id="KW-1185">Reference proteome</keyword>
<name>A0A0A1W466_9SPHN</name>
<dbReference type="RefSeq" id="WP_052811397.1">
    <property type="nucleotide sequence ID" value="NZ_BBPI01000022.1"/>
</dbReference>
<dbReference type="eggNOG" id="ENOG5031BG1">
    <property type="taxonomic scope" value="Bacteria"/>
</dbReference>
<dbReference type="Proteomes" id="UP000032305">
    <property type="component" value="Unassembled WGS sequence"/>
</dbReference>
<dbReference type="EMBL" id="BBPI01000022">
    <property type="protein sequence ID" value="GAM00148.1"/>
    <property type="molecule type" value="Genomic_DNA"/>
</dbReference>
<dbReference type="PROSITE" id="PS51257">
    <property type="entry name" value="PROKAR_LIPOPROTEIN"/>
    <property type="match status" value="1"/>
</dbReference>
<evidence type="ECO:0000256" key="1">
    <source>
        <dbReference type="SAM" id="MobiDB-lite"/>
    </source>
</evidence>
<dbReference type="AlphaFoldDB" id="A0A0A1W466"/>
<proteinExistence type="predicted"/>
<evidence type="ECO:0000313" key="3">
    <source>
        <dbReference type="Proteomes" id="UP000032305"/>
    </source>
</evidence>
<feature type="region of interest" description="Disordered" evidence="1">
    <location>
        <begin position="65"/>
        <end position="97"/>
    </location>
</feature>
<gene>
    <name evidence="2" type="ORF">SP5_022_00150</name>
</gene>
<dbReference type="OrthoDB" id="7405225at2"/>
<evidence type="ECO:0000313" key="2">
    <source>
        <dbReference type="EMBL" id="GAM00148.1"/>
    </source>
</evidence>
<sequence>MMAKSHYILIPLGCLLLAACGGKSDDDAQLNALDNELAAMNDGSPTRDPQLREALAGQIMVDPGLTQSSNANAVRPPNRPASDQLPSLPPPADPVDARTLKSAPVAARDCPECRASAGAFTLAAKAGQQPGNAACLSGLRYSATWASRMPQALAPYPGSRVAEAAGNDANGCGLRIVSLRTAAPAAKVIDYYYTRASGAGYSAEHKLDGAQHVLGGTRGPAAYMVYATARPGGGTDIDLVVKGS</sequence>
<evidence type="ECO:0008006" key="4">
    <source>
        <dbReference type="Google" id="ProtNLM"/>
    </source>
</evidence>
<reference evidence="2 3" key="1">
    <citation type="submission" date="2014-11" db="EMBL/GenBank/DDBJ databases">
        <title>Whole genome shotgun sequence of Sphingomonas parapaucimobilis NBRC 15100.</title>
        <authorList>
            <person name="Katano-Makiyama Y."/>
            <person name="Hosoyama A."/>
            <person name="Hashimoto M."/>
            <person name="Hosoyama Y."/>
            <person name="Noguchi M."/>
            <person name="Numata M."/>
            <person name="Tsuchikane K."/>
            <person name="Hirakata S."/>
            <person name="Uohara A."/>
            <person name="Shimodaira J."/>
            <person name="Ohji S."/>
            <person name="Ichikawa N."/>
            <person name="Kimura A."/>
            <person name="Yamazoe A."/>
            <person name="Fujita N."/>
        </authorList>
    </citation>
    <scope>NUCLEOTIDE SEQUENCE [LARGE SCALE GENOMIC DNA]</scope>
    <source>
        <strain evidence="2 3">NBRC 15100</strain>
    </source>
</reference>